<dbReference type="EMBL" id="NHYD01003033">
    <property type="protein sequence ID" value="PPQ83210.1"/>
    <property type="molecule type" value="Genomic_DNA"/>
</dbReference>
<feature type="compositionally biased region" description="Low complexity" evidence="1">
    <location>
        <begin position="298"/>
        <end position="330"/>
    </location>
</feature>
<keyword evidence="2" id="KW-0812">Transmembrane</keyword>
<evidence type="ECO:0000313" key="4">
    <source>
        <dbReference type="Proteomes" id="UP000283269"/>
    </source>
</evidence>
<feature type="transmembrane region" description="Helical" evidence="2">
    <location>
        <begin position="335"/>
        <end position="358"/>
    </location>
</feature>
<evidence type="ECO:0000313" key="3">
    <source>
        <dbReference type="EMBL" id="PPQ83210.1"/>
    </source>
</evidence>
<dbReference type="InParanoid" id="A0A409WXE8"/>
<dbReference type="STRING" id="93625.A0A409WXE8"/>
<comment type="caution">
    <text evidence="3">The sequence shown here is derived from an EMBL/GenBank/DDBJ whole genome shotgun (WGS) entry which is preliminary data.</text>
</comment>
<evidence type="ECO:0000256" key="1">
    <source>
        <dbReference type="SAM" id="MobiDB-lite"/>
    </source>
</evidence>
<protein>
    <submittedName>
        <fullName evidence="3">Uncharacterized protein</fullName>
    </submittedName>
</protein>
<feature type="region of interest" description="Disordered" evidence="1">
    <location>
        <begin position="295"/>
        <end position="330"/>
    </location>
</feature>
<dbReference type="Proteomes" id="UP000283269">
    <property type="component" value="Unassembled WGS sequence"/>
</dbReference>
<organism evidence="3 4">
    <name type="scientific">Psilocybe cyanescens</name>
    <dbReference type="NCBI Taxonomy" id="93625"/>
    <lineage>
        <taxon>Eukaryota</taxon>
        <taxon>Fungi</taxon>
        <taxon>Dikarya</taxon>
        <taxon>Basidiomycota</taxon>
        <taxon>Agaricomycotina</taxon>
        <taxon>Agaricomycetes</taxon>
        <taxon>Agaricomycetidae</taxon>
        <taxon>Agaricales</taxon>
        <taxon>Agaricineae</taxon>
        <taxon>Strophariaceae</taxon>
        <taxon>Psilocybe</taxon>
    </lineage>
</organism>
<dbReference type="Gene3D" id="2.60.120.260">
    <property type="entry name" value="Galactose-binding domain-like"/>
    <property type="match status" value="2"/>
</dbReference>
<proteinExistence type="predicted"/>
<keyword evidence="2" id="KW-0472">Membrane</keyword>
<keyword evidence="2" id="KW-1133">Transmembrane helix</keyword>
<name>A0A409WXE8_PSICY</name>
<accession>A0A409WXE8</accession>
<dbReference type="OrthoDB" id="2563669at2759"/>
<dbReference type="AlphaFoldDB" id="A0A409WXE8"/>
<reference evidence="3 4" key="1">
    <citation type="journal article" date="2018" name="Evol. Lett.">
        <title>Horizontal gene cluster transfer increased hallucinogenic mushroom diversity.</title>
        <authorList>
            <person name="Reynolds H.T."/>
            <person name="Vijayakumar V."/>
            <person name="Gluck-Thaler E."/>
            <person name="Korotkin H.B."/>
            <person name="Matheny P.B."/>
            <person name="Slot J.C."/>
        </authorList>
    </citation>
    <scope>NUCLEOTIDE SEQUENCE [LARGE SCALE GENOMIC DNA]</scope>
    <source>
        <strain evidence="3 4">2631</strain>
    </source>
</reference>
<evidence type="ECO:0000256" key="2">
    <source>
        <dbReference type="SAM" id="Phobius"/>
    </source>
</evidence>
<sequence length="365" mass="38655">MDLSAVNWNVTIDDFDSILTYEDQSVWTTPDPSVPNFDPTNSPWLRGTFHQTTIKGASVSLNITGPALYVYGSTGPTFGSYEIEIDSTVLRYSAYSQTSKNVSTLLFAASNLTFANHNVVLRNVGAQVDAGDKGGDGFLLDYIHSTIQLAPAGATVKNVTFEEHDPALSYTGTWGNNTSPAFSGGGSTFTSGDGASFTFSFHGSAIYVLGDKKNDHRLYSVVLDAQPAVTLNGISGCGGAFGMTCEQQAPSIKYLASNLDDSEHKLTLVNHANVNTSFFDLDSIVVTVPSQYAPRQLSPGSSPFTSTTSSGPTSSPTSGGNGANTTPGAGSDTSAAISSFSMMSYPIFFLAFTLLFLFRTSIRKL</sequence>
<gene>
    <name evidence="3" type="ORF">CVT25_004269</name>
</gene>
<keyword evidence="4" id="KW-1185">Reference proteome</keyword>